<organism evidence="2 3">
    <name type="scientific">Halorhodospira neutriphila</name>
    <dbReference type="NCBI Taxonomy" id="168379"/>
    <lineage>
        <taxon>Bacteria</taxon>
        <taxon>Pseudomonadati</taxon>
        <taxon>Pseudomonadota</taxon>
        <taxon>Gammaproteobacteria</taxon>
        <taxon>Chromatiales</taxon>
        <taxon>Ectothiorhodospiraceae</taxon>
        <taxon>Halorhodospira</taxon>
    </lineage>
</organism>
<dbReference type="Pfam" id="PF07883">
    <property type="entry name" value="Cupin_2"/>
    <property type="match status" value="1"/>
</dbReference>
<dbReference type="Proteomes" id="UP000738126">
    <property type="component" value="Unassembled WGS sequence"/>
</dbReference>
<evidence type="ECO:0000259" key="1">
    <source>
        <dbReference type="Pfam" id="PF07883"/>
    </source>
</evidence>
<feature type="domain" description="Cupin type-2" evidence="1">
    <location>
        <begin position="58"/>
        <end position="126"/>
    </location>
</feature>
<dbReference type="SUPFAM" id="SSF51182">
    <property type="entry name" value="RmlC-like cupins"/>
    <property type="match status" value="1"/>
</dbReference>
<accession>A0ABS1E9G0</accession>
<name>A0ABS1E9G0_9GAMM</name>
<dbReference type="EMBL" id="NRSH01000119">
    <property type="protein sequence ID" value="MBK1727255.1"/>
    <property type="molecule type" value="Genomic_DNA"/>
</dbReference>
<dbReference type="InterPro" id="IPR013096">
    <property type="entry name" value="Cupin_2"/>
</dbReference>
<sequence>MAASDGEGSRVFRERDFRWQGVTEEAYKAEGTHFSGARRQTLVGAGAGGVSPGFETRYFEVDPGGYTSLEYHEHAHVVVIVRGRAEVVLGGALHAVEPIDCLYIAPNELHQLHATGEEPLGFLCIVDGERDRPRRPDAETLARLCADPALAQRIRT</sequence>
<keyword evidence="3" id="KW-1185">Reference proteome</keyword>
<gene>
    <name evidence="2" type="ORF">CKO13_09540</name>
</gene>
<dbReference type="InterPro" id="IPR014710">
    <property type="entry name" value="RmlC-like_jellyroll"/>
</dbReference>
<dbReference type="RefSeq" id="WP_200260161.1">
    <property type="nucleotide sequence ID" value="NZ_NRSH01000119.1"/>
</dbReference>
<dbReference type="InterPro" id="IPR011051">
    <property type="entry name" value="RmlC_Cupin_sf"/>
</dbReference>
<reference evidence="2 3" key="1">
    <citation type="journal article" date="2020" name="Microorganisms">
        <title>Osmotic Adaptation and Compatible Solute Biosynthesis of Phototrophic Bacteria as Revealed from Genome Analyses.</title>
        <authorList>
            <person name="Imhoff J.F."/>
            <person name="Rahn T."/>
            <person name="Kunzel S."/>
            <person name="Keller A."/>
            <person name="Neulinger S.C."/>
        </authorList>
    </citation>
    <scope>NUCLEOTIDE SEQUENCE [LARGE SCALE GENOMIC DNA]</scope>
    <source>
        <strain evidence="2 3">DSM 15116</strain>
    </source>
</reference>
<evidence type="ECO:0000313" key="2">
    <source>
        <dbReference type="EMBL" id="MBK1727255.1"/>
    </source>
</evidence>
<dbReference type="Gene3D" id="2.60.120.10">
    <property type="entry name" value="Jelly Rolls"/>
    <property type="match status" value="1"/>
</dbReference>
<dbReference type="CDD" id="cd02222">
    <property type="entry name" value="cupin_TM1459-like"/>
    <property type="match status" value="1"/>
</dbReference>
<comment type="caution">
    <text evidence="2">The sequence shown here is derived from an EMBL/GenBank/DDBJ whole genome shotgun (WGS) entry which is preliminary data.</text>
</comment>
<protein>
    <submittedName>
        <fullName evidence="2">Cupin</fullName>
    </submittedName>
</protein>
<evidence type="ECO:0000313" key="3">
    <source>
        <dbReference type="Proteomes" id="UP000738126"/>
    </source>
</evidence>
<proteinExistence type="predicted"/>